<keyword evidence="1" id="KW-0547">Nucleotide-binding</keyword>
<dbReference type="CDD" id="cd17921">
    <property type="entry name" value="DEXHc_Ski2"/>
    <property type="match status" value="1"/>
</dbReference>
<sequence length="842" mass="94665">MTSSTPCLADYLSELSDCPDSLLDTSVIECFERYLEESGITPYPSQSEAFLTISAGDHLILSTPTGSGKSLVATFAHWWALTHNQISFYTAPIKALVNEKFFALCKIFGASNVGMMTGDATVNPTAPIICATAEILANKALREGDQCPVGLVIMDEFHFVADPDRGWAWQVPLIELPHTQFVLLSATLGNTQLWKEGLQQRTGRVVTEVGGVERPVPLTFRYSRSPLNETVLSLLEEGLGSLYIVFFTQREALDYANQLKSTALITKEQRARIAEALRGFRFSTSFGVSLRSLLLHGVGIHHAGMLPKYRRLVERLAQAGLLPVICGTDTLGVGINVPIHTVVFSGLAKFDGHRQRIVKVREFQQIAGRAGRAGFDTEGLVIVQAPLDEIEALRATRKGQKQKKKKKEPGVVSWNEKTFEKLTTAESETLVPRMHMTASMLLNLIERPGALFENTKHLITNSFVTRAQQRALALEAFELFRGLEKSDVVTRQAEPFEDNRWVHISGDLLHELALNQPLAPFALAYLTILDTDSPDYPLQVLSVVESIVENPYPLLYAQQKKLRNERAQILRDDGVSYQEMMAELDEITWPQPLAEELSAALNSYREEHPWARQWELSPKSVVREMVENGMTFGDVIATYGISRAEGTVLRYITDCYNTLRHLIPAEKITDEIRDILDWLRSLIEQVDNSLLAEWEALQAGRVPTEEERDATTPPPALTDNRYLFERLIRTVMFRHVSLLALDDTKTLVQLDERIAEEFPDWYEETEPYWAEYDDILTDQDARSARFITIDSSDNGSTWNVRQTICDPQGDHSWVIDAVVDGAESNTRGEVYFQSLTVKDLTQ</sequence>
<accession>A0A2W5IFX0</accession>
<dbReference type="RefSeq" id="WP_303678580.1">
    <property type="nucleotide sequence ID" value="NZ_QFOZ01000001.1"/>
</dbReference>
<keyword evidence="2" id="KW-0378">Hydrolase</keyword>
<dbReference type="Proteomes" id="UP000248606">
    <property type="component" value="Unassembled WGS sequence"/>
</dbReference>
<evidence type="ECO:0000259" key="6">
    <source>
        <dbReference type="PROSITE" id="PS51194"/>
    </source>
</evidence>
<keyword evidence="3" id="KW-0347">Helicase</keyword>
<comment type="caution">
    <text evidence="7">The sequence shown here is derived from an EMBL/GenBank/DDBJ whole genome shotgun (WGS) entry which is preliminary data.</text>
</comment>
<dbReference type="SUPFAM" id="SSF52540">
    <property type="entry name" value="P-loop containing nucleoside triphosphate hydrolases"/>
    <property type="match status" value="1"/>
</dbReference>
<dbReference type="EMBL" id="QFOZ01000001">
    <property type="protein sequence ID" value="PZP89867.1"/>
    <property type="molecule type" value="Genomic_DNA"/>
</dbReference>
<dbReference type="Pfam" id="PF00270">
    <property type="entry name" value="DEAD"/>
    <property type="match status" value="1"/>
</dbReference>
<dbReference type="GO" id="GO:0005524">
    <property type="term" value="F:ATP binding"/>
    <property type="evidence" value="ECO:0007669"/>
    <property type="project" value="UniProtKB-KW"/>
</dbReference>
<dbReference type="PANTHER" id="PTHR12131">
    <property type="entry name" value="ATP-DEPENDENT RNA AND DNA HELICASE"/>
    <property type="match status" value="1"/>
</dbReference>
<dbReference type="GO" id="GO:0016787">
    <property type="term" value="F:hydrolase activity"/>
    <property type="evidence" value="ECO:0007669"/>
    <property type="project" value="UniProtKB-KW"/>
</dbReference>
<dbReference type="AlphaFoldDB" id="A0A2W5IFX0"/>
<proteinExistence type="predicted"/>
<dbReference type="GO" id="GO:0003676">
    <property type="term" value="F:nucleic acid binding"/>
    <property type="evidence" value="ECO:0007669"/>
    <property type="project" value="InterPro"/>
</dbReference>
<gene>
    <name evidence="7" type="ORF">DI579_01525</name>
</gene>
<evidence type="ECO:0000256" key="4">
    <source>
        <dbReference type="ARBA" id="ARBA00022840"/>
    </source>
</evidence>
<dbReference type="Gene3D" id="3.40.50.300">
    <property type="entry name" value="P-loop containing nucleotide triphosphate hydrolases"/>
    <property type="match status" value="2"/>
</dbReference>
<dbReference type="SMART" id="SM00487">
    <property type="entry name" value="DEXDc"/>
    <property type="match status" value="1"/>
</dbReference>
<name>A0A2W5IFX0_9ACTN</name>
<protein>
    <submittedName>
        <fullName evidence="7">DUF3516 domain-containing protein</fullName>
    </submittedName>
</protein>
<dbReference type="InterPro" id="IPR021904">
    <property type="entry name" value="DUF3516"/>
</dbReference>
<dbReference type="SMART" id="SM00490">
    <property type="entry name" value="HELICc"/>
    <property type="match status" value="1"/>
</dbReference>
<dbReference type="Pfam" id="PF12029">
    <property type="entry name" value="DUF3516"/>
    <property type="match status" value="1"/>
</dbReference>
<dbReference type="PROSITE" id="PS51192">
    <property type="entry name" value="HELICASE_ATP_BIND_1"/>
    <property type="match status" value="1"/>
</dbReference>
<evidence type="ECO:0000256" key="2">
    <source>
        <dbReference type="ARBA" id="ARBA00022801"/>
    </source>
</evidence>
<organism evidence="7 8">
    <name type="scientific">Lawsonella clevelandensis</name>
    <dbReference type="NCBI Taxonomy" id="1528099"/>
    <lineage>
        <taxon>Bacteria</taxon>
        <taxon>Bacillati</taxon>
        <taxon>Actinomycetota</taxon>
        <taxon>Actinomycetes</taxon>
        <taxon>Mycobacteriales</taxon>
        <taxon>Lawsonellaceae</taxon>
        <taxon>Lawsonella</taxon>
    </lineage>
</organism>
<reference evidence="7 8" key="1">
    <citation type="submission" date="2017-08" db="EMBL/GenBank/DDBJ databases">
        <title>Infants hospitalized years apart are colonized by the same room-sourced microbial strains.</title>
        <authorList>
            <person name="Brooks B."/>
            <person name="Olm M.R."/>
            <person name="Firek B.A."/>
            <person name="Baker R."/>
            <person name="Thomas B.C."/>
            <person name="Morowitz M.J."/>
            <person name="Banfield J.F."/>
        </authorList>
    </citation>
    <scope>NUCLEOTIDE SEQUENCE [LARGE SCALE GENOMIC DNA]</scope>
    <source>
        <strain evidence="7">S2_006_000_R1_57</strain>
    </source>
</reference>
<feature type="domain" description="Helicase ATP-binding" evidence="5">
    <location>
        <begin position="50"/>
        <end position="206"/>
    </location>
</feature>
<dbReference type="InterPro" id="IPR001650">
    <property type="entry name" value="Helicase_C-like"/>
</dbReference>
<evidence type="ECO:0000313" key="7">
    <source>
        <dbReference type="EMBL" id="PZP89867.1"/>
    </source>
</evidence>
<evidence type="ECO:0000313" key="8">
    <source>
        <dbReference type="Proteomes" id="UP000248606"/>
    </source>
</evidence>
<evidence type="ECO:0000256" key="1">
    <source>
        <dbReference type="ARBA" id="ARBA00022741"/>
    </source>
</evidence>
<dbReference type="PROSITE" id="PS51194">
    <property type="entry name" value="HELICASE_CTER"/>
    <property type="match status" value="1"/>
</dbReference>
<dbReference type="InterPro" id="IPR027417">
    <property type="entry name" value="P-loop_NTPase"/>
</dbReference>
<dbReference type="InterPro" id="IPR011545">
    <property type="entry name" value="DEAD/DEAH_box_helicase_dom"/>
</dbReference>
<dbReference type="Pfam" id="PF00271">
    <property type="entry name" value="Helicase_C"/>
    <property type="match status" value="1"/>
</dbReference>
<dbReference type="GO" id="GO:0004386">
    <property type="term" value="F:helicase activity"/>
    <property type="evidence" value="ECO:0007669"/>
    <property type="project" value="UniProtKB-KW"/>
</dbReference>
<dbReference type="PANTHER" id="PTHR12131:SF1">
    <property type="entry name" value="ATP-DEPENDENT RNA HELICASE SUPV3L1, MITOCHONDRIAL-RELATED"/>
    <property type="match status" value="1"/>
</dbReference>
<keyword evidence="4" id="KW-0067">ATP-binding</keyword>
<evidence type="ECO:0000256" key="3">
    <source>
        <dbReference type="ARBA" id="ARBA00022806"/>
    </source>
</evidence>
<dbReference type="InterPro" id="IPR050699">
    <property type="entry name" value="RNA-DNA_Helicase"/>
</dbReference>
<dbReference type="InterPro" id="IPR014001">
    <property type="entry name" value="Helicase_ATP-bd"/>
</dbReference>
<evidence type="ECO:0000259" key="5">
    <source>
        <dbReference type="PROSITE" id="PS51192"/>
    </source>
</evidence>
<feature type="domain" description="Helicase C-terminal" evidence="6">
    <location>
        <begin position="226"/>
        <end position="419"/>
    </location>
</feature>